<proteinExistence type="predicted"/>
<protein>
    <submittedName>
        <fullName evidence="1">Uncharacterized protein</fullName>
    </submittedName>
</protein>
<name>A0A8D0D5G2_SANLU</name>
<reference evidence="1" key="1">
    <citation type="submission" date="2025-08" db="UniProtKB">
        <authorList>
            <consortium name="Ensembl"/>
        </authorList>
    </citation>
    <scope>IDENTIFICATION</scope>
</reference>
<accession>A0A8D0D5G2</accession>
<dbReference type="Ensembl" id="ENSSLUT00000041348.1">
    <property type="protein sequence ID" value="ENSSLUP00000040052.1"/>
    <property type="gene ID" value="ENSSLUG00000017899.1"/>
</dbReference>
<reference evidence="1" key="2">
    <citation type="submission" date="2025-09" db="UniProtKB">
        <authorList>
            <consortium name="Ensembl"/>
        </authorList>
    </citation>
    <scope>IDENTIFICATION</scope>
</reference>
<dbReference type="Proteomes" id="UP000694568">
    <property type="component" value="Unplaced"/>
</dbReference>
<evidence type="ECO:0000313" key="1">
    <source>
        <dbReference type="Ensembl" id="ENSSLUP00000040052.1"/>
    </source>
</evidence>
<keyword evidence="2" id="KW-1185">Reference proteome</keyword>
<dbReference type="AlphaFoldDB" id="A0A8D0D5G2"/>
<organism evidence="1 2">
    <name type="scientific">Sander lucioperca</name>
    <name type="common">Pike-perch</name>
    <name type="synonym">Perca lucioperca</name>
    <dbReference type="NCBI Taxonomy" id="283035"/>
    <lineage>
        <taxon>Eukaryota</taxon>
        <taxon>Metazoa</taxon>
        <taxon>Chordata</taxon>
        <taxon>Craniata</taxon>
        <taxon>Vertebrata</taxon>
        <taxon>Euteleostomi</taxon>
        <taxon>Actinopterygii</taxon>
        <taxon>Neopterygii</taxon>
        <taxon>Teleostei</taxon>
        <taxon>Neoteleostei</taxon>
        <taxon>Acanthomorphata</taxon>
        <taxon>Eupercaria</taxon>
        <taxon>Perciformes</taxon>
        <taxon>Percoidei</taxon>
        <taxon>Percidae</taxon>
        <taxon>Luciopercinae</taxon>
        <taxon>Sander</taxon>
    </lineage>
</organism>
<evidence type="ECO:0000313" key="2">
    <source>
        <dbReference type="Proteomes" id="UP000694568"/>
    </source>
</evidence>
<sequence>LKTICFDTTETDTFLSLLNLPQVTNDQNEKLISKITKEEIRSAIKKLKNGKAPTDRTTWLSLE</sequence>